<feature type="domain" description="Calcineurin-like phosphoesterase" evidence="2">
    <location>
        <begin position="1"/>
        <end position="191"/>
    </location>
</feature>
<dbReference type="GO" id="GO:0016791">
    <property type="term" value="F:phosphatase activity"/>
    <property type="evidence" value="ECO:0007669"/>
    <property type="project" value="TreeGrafter"/>
</dbReference>
<dbReference type="InterPro" id="IPR029052">
    <property type="entry name" value="Metallo-depent_PP-like"/>
</dbReference>
<evidence type="ECO:0000313" key="3">
    <source>
        <dbReference type="EMBL" id="ADY60424.1"/>
    </source>
</evidence>
<reference evidence="4" key="1">
    <citation type="submission" date="2011-02" db="EMBL/GenBank/DDBJ databases">
        <title>The complete genome of Planctomyces brasiliensis DSM 5305.</title>
        <authorList>
            <person name="Lucas S."/>
            <person name="Copeland A."/>
            <person name="Lapidus A."/>
            <person name="Bruce D."/>
            <person name="Goodwin L."/>
            <person name="Pitluck S."/>
            <person name="Kyrpides N."/>
            <person name="Mavromatis K."/>
            <person name="Pagani I."/>
            <person name="Ivanova N."/>
            <person name="Ovchinnikova G."/>
            <person name="Lu M."/>
            <person name="Detter J.C."/>
            <person name="Han C."/>
            <person name="Land M."/>
            <person name="Hauser L."/>
            <person name="Markowitz V."/>
            <person name="Cheng J.-F."/>
            <person name="Hugenholtz P."/>
            <person name="Woyke T."/>
            <person name="Wu D."/>
            <person name="Tindall B."/>
            <person name="Pomrenke H.G."/>
            <person name="Brambilla E."/>
            <person name="Klenk H.-P."/>
            <person name="Eisen J.A."/>
        </authorList>
    </citation>
    <scope>NUCLEOTIDE SEQUENCE [LARGE SCALE GENOMIC DNA]</scope>
    <source>
        <strain evidence="4">ATCC 49424 / DSM 5305 / JCM 21570 / NBRC 103401 / IFAM 1448</strain>
    </source>
</reference>
<dbReference type="STRING" id="756272.Plabr_2825"/>
<evidence type="ECO:0000259" key="2">
    <source>
        <dbReference type="Pfam" id="PF12850"/>
    </source>
</evidence>
<gene>
    <name evidence="3" type="ordered locus">Plabr_2825</name>
</gene>
<dbReference type="PIRSF" id="PIRSF000883">
    <property type="entry name" value="Pesterase_MJ0912"/>
    <property type="match status" value="1"/>
</dbReference>
<dbReference type="eggNOG" id="COG0639">
    <property type="taxonomic scope" value="Bacteria"/>
</dbReference>
<dbReference type="RefSeq" id="WP_013629146.1">
    <property type="nucleotide sequence ID" value="NC_015174.1"/>
</dbReference>
<dbReference type="HOGENOM" id="CLU_074761_1_1_0"/>
<evidence type="ECO:0000256" key="1">
    <source>
        <dbReference type="ARBA" id="ARBA00008950"/>
    </source>
</evidence>
<evidence type="ECO:0000313" key="4">
    <source>
        <dbReference type="Proteomes" id="UP000006860"/>
    </source>
</evidence>
<accession>F0STG2</accession>
<dbReference type="EMBL" id="CP002546">
    <property type="protein sequence ID" value="ADY60424.1"/>
    <property type="molecule type" value="Genomic_DNA"/>
</dbReference>
<proteinExistence type="inferred from homology"/>
<dbReference type="InterPro" id="IPR050126">
    <property type="entry name" value="Ap4A_hydrolase"/>
</dbReference>
<dbReference type="SUPFAM" id="SSF56300">
    <property type="entry name" value="Metallo-dependent phosphatases"/>
    <property type="match status" value="1"/>
</dbReference>
<dbReference type="Proteomes" id="UP000006860">
    <property type="component" value="Chromosome"/>
</dbReference>
<dbReference type="Gene3D" id="3.60.21.10">
    <property type="match status" value="1"/>
</dbReference>
<dbReference type="AlphaFoldDB" id="F0STG2"/>
<dbReference type="Pfam" id="PF12850">
    <property type="entry name" value="Metallophos_2"/>
    <property type="match status" value="1"/>
</dbReference>
<dbReference type="PANTHER" id="PTHR42850">
    <property type="entry name" value="METALLOPHOSPHOESTERASE"/>
    <property type="match status" value="1"/>
</dbReference>
<dbReference type="KEGG" id="pbs:Plabr_2825"/>
<name>F0STG2_RUBBR</name>
<protein>
    <submittedName>
        <fullName evidence="3">Phosphodiesterase, MJ0936 family</fullName>
    </submittedName>
</protein>
<dbReference type="GO" id="GO:0005737">
    <property type="term" value="C:cytoplasm"/>
    <property type="evidence" value="ECO:0007669"/>
    <property type="project" value="TreeGrafter"/>
</dbReference>
<dbReference type="InterPro" id="IPR011152">
    <property type="entry name" value="Pesterase_MJ0912"/>
</dbReference>
<comment type="similarity">
    <text evidence="1">Belongs to the metallophosphoesterase superfamily. YfcE family.</text>
</comment>
<dbReference type="PANTHER" id="PTHR42850:SF2">
    <property type="entry name" value="BLL5683 PROTEIN"/>
    <property type="match status" value="1"/>
</dbReference>
<dbReference type="InterPro" id="IPR024654">
    <property type="entry name" value="Calcineurin-like_PHP_lpxH"/>
</dbReference>
<keyword evidence="4" id="KW-1185">Reference proteome</keyword>
<sequence length="234" mass="25841">MRTLLLADIHANWQALNAVHQAEPDFDACFVLGDLVDYGVDGPAVIEWVQKYATFVIRGNHDHAVSQLVLPRSAGTPLKQLRNETRAIHWKTLGKDAMTYLAELPLRKRVMCDGLACELLHATPRDCMNEYLPAHSTAWEEQLAACRVDLLCVGHTHRPFVQSAAGKRVVNPGSVGQPRDGHPGASYAILEDGELELKRISYPIEETLTAMRNAGLSEGSLTFARYMLQNGLTA</sequence>
<organism evidence="3 4">
    <name type="scientific">Rubinisphaera brasiliensis (strain ATCC 49424 / DSM 5305 / JCM 21570 / IAM 15109 / NBRC 103401 / IFAM 1448)</name>
    <name type="common">Planctomyces brasiliensis</name>
    <dbReference type="NCBI Taxonomy" id="756272"/>
    <lineage>
        <taxon>Bacteria</taxon>
        <taxon>Pseudomonadati</taxon>
        <taxon>Planctomycetota</taxon>
        <taxon>Planctomycetia</taxon>
        <taxon>Planctomycetales</taxon>
        <taxon>Planctomycetaceae</taxon>
        <taxon>Rubinisphaera</taxon>
    </lineage>
</organism>